<evidence type="ECO:0000313" key="4">
    <source>
        <dbReference type="Proteomes" id="UP000030940"/>
    </source>
</evidence>
<organism evidence="3 4">
    <name type="scientific">Borreliella chilensis</name>
    <dbReference type="NCBI Taxonomy" id="1245910"/>
    <lineage>
        <taxon>Bacteria</taxon>
        <taxon>Pseudomonadati</taxon>
        <taxon>Spirochaetota</taxon>
        <taxon>Spirochaetia</taxon>
        <taxon>Spirochaetales</taxon>
        <taxon>Borreliaceae</taxon>
        <taxon>Borreliella</taxon>
    </lineage>
</organism>
<keyword evidence="1" id="KW-1133">Transmembrane helix</keyword>
<reference evidence="3 4" key="1">
    <citation type="journal article" date="2015" name="Genome Announc.">
        <title>Genome Sequence of Borrelia chilensis VA1, a South American Member of the Lyme Borreliosis Group.</title>
        <authorList>
            <person name="Huang W."/>
            <person name="Ojaimi C."/>
            <person name="Fallon J.T."/>
            <person name="Travisany D."/>
            <person name="Maass A."/>
            <person name="Ivanova L."/>
            <person name="Tomova A."/>
            <person name="Gonzalez-Acuna D."/>
            <person name="Godfrey H.P."/>
            <person name="Cabello F.C."/>
        </authorList>
    </citation>
    <scope>NUCLEOTIDE SEQUENCE [LARGE SCALE GENOMIC DNA]</scope>
    <source>
        <strain evidence="3 4">VA1</strain>
    </source>
</reference>
<dbReference type="AlphaFoldDB" id="A0A0A7UW30"/>
<keyword evidence="1" id="KW-0812">Transmembrane</keyword>
<gene>
    <name evidence="3" type="ORF">OY14_02520</name>
</gene>
<evidence type="ECO:0000256" key="1">
    <source>
        <dbReference type="SAM" id="Phobius"/>
    </source>
</evidence>
<feature type="transmembrane region" description="Helical" evidence="1">
    <location>
        <begin position="12"/>
        <end position="32"/>
    </location>
</feature>
<evidence type="ECO:0000259" key="2">
    <source>
        <dbReference type="SMART" id="SM00909"/>
    </source>
</evidence>
<evidence type="ECO:0000313" key="3">
    <source>
        <dbReference type="EMBL" id="AJA90315.1"/>
    </source>
</evidence>
<dbReference type="KEGG" id="bchi:OY14_02520"/>
<dbReference type="Proteomes" id="UP000030940">
    <property type="component" value="Chromosome"/>
</dbReference>
<dbReference type="STRING" id="1245910.OY14_02520"/>
<keyword evidence="1" id="KW-0472">Membrane</keyword>
<keyword evidence="4" id="KW-1185">Reference proteome</keyword>
<dbReference type="EMBL" id="CP009910">
    <property type="protein sequence ID" value="AJA90315.1"/>
    <property type="molecule type" value="Genomic_DNA"/>
</dbReference>
<protein>
    <submittedName>
        <fullName evidence="3">Spore gernimation protein GerM</fullName>
    </submittedName>
</protein>
<dbReference type="InterPro" id="IPR019606">
    <property type="entry name" value="GerMN"/>
</dbReference>
<sequence length="248" mass="28550">MKRKKTSSSTKSDILLILIAIILTIASLLLVIKNSLIMHIFKEQNYDNSIFESSETQNNKLIEAKKDTSKSTNIKMLRNESFLIQPPEIKKLEEELKQNQRNNNLKNKTFIKLYFIKVTSEGYFLRQTVKRAIYYDKNILEETLKSLIKGPNEYELKNNFLSLIPIKTKLLNLSLSEGIAKINLSKEFYENSFGIEGIINQIAQITLTCLEIKGIDGIILTIENNPIILEELNLNFSGILNKKTLDKY</sequence>
<name>A0A0A7UW30_9SPIR</name>
<dbReference type="Pfam" id="PF10646">
    <property type="entry name" value="Germane"/>
    <property type="match status" value="1"/>
</dbReference>
<accession>A0A0A7UW30</accession>
<dbReference type="SMART" id="SM00909">
    <property type="entry name" value="Germane"/>
    <property type="match status" value="1"/>
</dbReference>
<feature type="domain" description="GerMN" evidence="2">
    <location>
        <begin position="140"/>
        <end position="231"/>
    </location>
</feature>
<dbReference type="HOGENOM" id="CLU_1118466_0_0_12"/>
<proteinExistence type="predicted"/>